<evidence type="ECO:0000256" key="4">
    <source>
        <dbReference type="ARBA" id="ARBA00009567"/>
    </source>
</evidence>
<dbReference type="Proteomes" id="UP000887565">
    <property type="component" value="Unplaced"/>
</dbReference>
<protein>
    <recommendedName>
        <fullName evidence="5">Elongator complex protein 5</fullName>
    </recommendedName>
</protein>
<dbReference type="WBParaSite" id="nRc.2.0.1.t18575-RA">
    <property type="protein sequence ID" value="nRc.2.0.1.t18575-RA"/>
    <property type="gene ID" value="nRc.2.0.1.g18575"/>
</dbReference>
<evidence type="ECO:0000313" key="10">
    <source>
        <dbReference type="Proteomes" id="UP000887565"/>
    </source>
</evidence>
<feature type="compositionally biased region" description="Acidic residues" evidence="9">
    <location>
        <begin position="269"/>
        <end position="284"/>
    </location>
</feature>
<organism evidence="10 11">
    <name type="scientific">Romanomermis culicivorax</name>
    <name type="common">Nematode worm</name>
    <dbReference type="NCBI Taxonomy" id="13658"/>
    <lineage>
        <taxon>Eukaryota</taxon>
        <taxon>Metazoa</taxon>
        <taxon>Ecdysozoa</taxon>
        <taxon>Nematoda</taxon>
        <taxon>Enoplea</taxon>
        <taxon>Dorylaimia</taxon>
        <taxon>Mermithida</taxon>
        <taxon>Mermithoidea</taxon>
        <taxon>Mermithidae</taxon>
        <taxon>Romanomermis</taxon>
    </lineage>
</organism>
<dbReference type="InterPro" id="IPR019519">
    <property type="entry name" value="Elp5"/>
</dbReference>
<keyword evidence="7" id="KW-0819">tRNA processing</keyword>
<dbReference type="GO" id="GO:0005829">
    <property type="term" value="C:cytosol"/>
    <property type="evidence" value="ECO:0007669"/>
    <property type="project" value="TreeGrafter"/>
</dbReference>
<dbReference type="GO" id="GO:0033588">
    <property type="term" value="C:elongator holoenzyme complex"/>
    <property type="evidence" value="ECO:0007669"/>
    <property type="project" value="InterPro"/>
</dbReference>
<feature type="region of interest" description="Disordered" evidence="9">
    <location>
        <begin position="265"/>
        <end position="284"/>
    </location>
</feature>
<dbReference type="PANTHER" id="PTHR15641">
    <property type="entry name" value="ELONGATOR COMPLEX PROTEIN 5"/>
    <property type="match status" value="1"/>
</dbReference>
<evidence type="ECO:0000313" key="11">
    <source>
        <dbReference type="WBParaSite" id="nRc.2.0.1.t18575-RA"/>
    </source>
</evidence>
<evidence type="ECO:0000256" key="5">
    <source>
        <dbReference type="ARBA" id="ARBA00020264"/>
    </source>
</evidence>
<comment type="subcellular location">
    <subcellularLocation>
        <location evidence="2">Cytoplasm</location>
    </subcellularLocation>
    <subcellularLocation>
        <location evidence="1">Nucleus</location>
    </subcellularLocation>
</comment>
<comment type="similarity">
    <text evidence="4">Belongs to the ELP5 family.</text>
</comment>
<dbReference type="Pfam" id="PF10483">
    <property type="entry name" value="Elong_Iki1"/>
    <property type="match status" value="1"/>
</dbReference>
<accession>A0A915IWK2</accession>
<dbReference type="Gene3D" id="3.40.50.300">
    <property type="entry name" value="P-loop containing nucleotide triphosphate hydrolases"/>
    <property type="match status" value="1"/>
</dbReference>
<keyword evidence="8" id="KW-0539">Nucleus</keyword>
<evidence type="ECO:0000256" key="6">
    <source>
        <dbReference type="ARBA" id="ARBA00022490"/>
    </source>
</evidence>
<evidence type="ECO:0000256" key="1">
    <source>
        <dbReference type="ARBA" id="ARBA00004123"/>
    </source>
</evidence>
<name>A0A915IWK2_ROMCU</name>
<proteinExistence type="inferred from homology"/>
<evidence type="ECO:0000256" key="8">
    <source>
        <dbReference type="ARBA" id="ARBA00023242"/>
    </source>
</evidence>
<reference evidence="11" key="1">
    <citation type="submission" date="2022-11" db="UniProtKB">
        <authorList>
            <consortium name="WormBaseParasite"/>
        </authorList>
    </citation>
    <scope>IDENTIFICATION</scope>
</reference>
<keyword evidence="6" id="KW-0963">Cytoplasm</keyword>
<dbReference type="PANTHER" id="PTHR15641:SF1">
    <property type="entry name" value="ELONGATOR COMPLEX PROTEIN 5"/>
    <property type="match status" value="1"/>
</dbReference>
<evidence type="ECO:0000256" key="9">
    <source>
        <dbReference type="SAM" id="MobiDB-lite"/>
    </source>
</evidence>
<comment type="pathway">
    <text evidence="3">tRNA modification; 5-methoxycarbonylmethyl-2-thiouridine-tRNA biosynthesis.</text>
</comment>
<dbReference type="GO" id="GO:0002098">
    <property type="term" value="P:tRNA wobble uridine modification"/>
    <property type="evidence" value="ECO:0007669"/>
    <property type="project" value="InterPro"/>
</dbReference>
<sequence>MIGARTAMYSDRDTPGQNANNMDLIFPSPFLIIEDSNFCRGRALFLSLLKLFARNHEKINIVCDEMDKNDNVFRENPMTWEFDLLTINDGEDILERISAIEQKSPTLLAFDSLTYLIMRYGFDRAVQILIELSERRKFHILAVLHNDLLDDHQIAGLKSFCRIYIQLQSSNSQQSLTLYSNKKKAEIKSYRFDIEDFNLTLKPISEKVIENFEQNPSNVITDMKNFASFNLSLSEKELEAKRHLALPFTDVRKLEDSQNGGQIIYYAEKEDDIDEEDPDDDLDI</sequence>
<dbReference type="InterPro" id="IPR027417">
    <property type="entry name" value="P-loop_NTPase"/>
</dbReference>
<evidence type="ECO:0000256" key="3">
    <source>
        <dbReference type="ARBA" id="ARBA00005043"/>
    </source>
</evidence>
<dbReference type="GO" id="GO:0000049">
    <property type="term" value="F:tRNA binding"/>
    <property type="evidence" value="ECO:0007669"/>
    <property type="project" value="TreeGrafter"/>
</dbReference>
<evidence type="ECO:0000256" key="2">
    <source>
        <dbReference type="ARBA" id="ARBA00004496"/>
    </source>
</evidence>
<keyword evidence="10" id="KW-1185">Reference proteome</keyword>
<dbReference type="AlphaFoldDB" id="A0A915IWK2"/>
<dbReference type="OMA" id="DEEIFCI"/>
<dbReference type="GO" id="GO:0005634">
    <property type="term" value="C:nucleus"/>
    <property type="evidence" value="ECO:0007669"/>
    <property type="project" value="UniProtKB-SubCell"/>
</dbReference>
<evidence type="ECO:0000256" key="7">
    <source>
        <dbReference type="ARBA" id="ARBA00022694"/>
    </source>
</evidence>